<evidence type="ECO:0000256" key="7">
    <source>
        <dbReference type="SAM" id="MobiDB-lite"/>
    </source>
</evidence>
<dbReference type="PANTHER" id="PTHR22726:SF1">
    <property type="entry name" value="METALLOENDOPEPTIDASE OMA1, MITOCHONDRIAL"/>
    <property type="match status" value="1"/>
</dbReference>
<keyword evidence="10" id="KW-1185">Reference proteome</keyword>
<keyword evidence="2" id="KW-0645">Protease</keyword>
<evidence type="ECO:0000313" key="9">
    <source>
        <dbReference type="EMBL" id="TDG20752.1"/>
    </source>
</evidence>
<keyword evidence="4" id="KW-0378">Hydrolase</keyword>
<dbReference type="InterPro" id="IPR001915">
    <property type="entry name" value="Peptidase_M48"/>
</dbReference>
<evidence type="ECO:0000256" key="1">
    <source>
        <dbReference type="ARBA" id="ARBA00001947"/>
    </source>
</evidence>
<evidence type="ECO:0000256" key="6">
    <source>
        <dbReference type="ARBA" id="ARBA00023049"/>
    </source>
</evidence>
<reference evidence="9 10" key="1">
    <citation type="submission" date="2019-03" db="EMBL/GenBank/DDBJ databases">
        <title>Paraburkholderia sp. 4M-K11, isolated from subtropical forest soil.</title>
        <authorList>
            <person name="Gao Z.-H."/>
            <person name="Qiu L.-H."/>
        </authorList>
    </citation>
    <scope>NUCLEOTIDE SEQUENCE [LARGE SCALE GENOMIC DNA]</scope>
    <source>
        <strain evidence="9 10">4M-K11</strain>
    </source>
</reference>
<feature type="region of interest" description="Disordered" evidence="7">
    <location>
        <begin position="1"/>
        <end position="58"/>
    </location>
</feature>
<dbReference type="PANTHER" id="PTHR22726">
    <property type="entry name" value="METALLOENDOPEPTIDASE OMA1"/>
    <property type="match status" value="1"/>
</dbReference>
<gene>
    <name evidence="9" type="ORF">EYW47_24750</name>
</gene>
<dbReference type="GO" id="GO:0046872">
    <property type="term" value="F:metal ion binding"/>
    <property type="evidence" value="ECO:0007669"/>
    <property type="project" value="UniProtKB-KW"/>
</dbReference>
<dbReference type="Pfam" id="PF01435">
    <property type="entry name" value="Peptidase_M48"/>
    <property type="match status" value="1"/>
</dbReference>
<feature type="domain" description="Peptidase M48" evidence="8">
    <location>
        <begin position="281"/>
        <end position="414"/>
    </location>
</feature>
<organism evidence="9 10">
    <name type="scientific">Paraburkholderia silviterrae</name>
    <dbReference type="NCBI Taxonomy" id="2528715"/>
    <lineage>
        <taxon>Bacteria</taxon>
        <taxon>Pseudomonadati</taxon>
        <taxon>Pseudomonadota</taxon>
        <taxon>Betaproteobacteria</taxon>
        <taxon>Burkholderiales</taxon>
        <taxon>Burkholderiaceae</taxon>
        <taxon>Paraburkholderia</taxon>
    </lineage>
</organism>
<dbReference type="AlphaFoldDB" id="A0A4R5M4J8"/>
<dbReference type="EMBL" id="SMRP01000014">
    <property type="protein sequence ID" value="TDG20752.1"/>
    <property type="molecule type" value="Genomic_DNA"/>
</dbReference>
<evidence type="ECO:0000313" key="10">
    <source>
        <dbReference type="Proteomes" id="UP000295722"/>
    </source>
</evidence>
<keyword evidence="5" id="KW-0862">Zinc</keyword>
<evidence type="ECO:0000256" key="5">
    <source>
        <dbReference type="ARBA" id="ARBA00022833"/>
    </source>
</evidence>
<protein>
    <recommendedName>
        <fullName evidence="8">Peptidase M48 domain-containing protein</fullName>
    </recommendedName>
</protein>
<dbReference type="GO" id="GO:0051603">
    <property type="term" value="P:proteolysis involved in protein catabolic process"/>
    <property type="evidence" value="ECO:0007669"/>
    <property type="project" value="TreeGrafter"/>
</dbReference>
<proteinExistence type="predicted"/>
<feature type="compositionally biased region" description="Basic and acidic residues" evidence="7">
    <location>
        <begin position="11"/>
        <end position="22"/>
    </location>
</feature>
<keyword evidence="3" id="KW-0479">Metal-binding</keyword>
<evidence type="ECO:0000259" key="8">
    <source>
        <dbReference type="Pfam" id="PF01435"/>
    </source>
</evidence>
<keyword evidence="6" id="KW-0482">Metalloprotease</keyword>
<dbReference type="GO" id="GO:0016020">
    <property type="term" value="C:membrane"/>
    <property type="evidence" value="ECO:0007669"/>
    <property type="project" value="TreeGrafter"/>
</dbReference>
<dbReference type="OrthoDB" id="9810445at2"/>
<feature type="compositionally biased region" description="Basic residues" evidence="7">
    <location>
        <begin position="27"/>
        <end position="36"/>
    </location>
</feature>
<feature type="compositionally biased region" description="Basic and acidic residues" evidence="7">
    <location>
        <begin position="141"/>
        <end position="155"/>
    </location>
</feature>
<feature type="compositionally biased region" description="Basic residues" evidence="7">
    <location>
        <begin position="1"/>
        <end position="10"/>
    </location>
</feature>
<evidence type="ECO:0000256" key="3">
    <source>
        <dbReference type="ARBA" id="ARBA00022723"/>
    </source>
</evidence>
<feature type="region of interest" description="Disordered" evidence="7">
    <location>
        <begin position="141"/>
        <end position="171"/>
    </location>
</feature>
<dbReference type="GO" id="GO:0004222">
    <property type="term" value="F:metalloendopeptidase activity"/>
    <property type="evidence" value="ECO:0007669"/>
    <property type="project" value="InterPro"/>
</dbReference>
<comment type="cofactor">
    <cofactor evidence="1">
        <name>Zn(2+)</name>
        <dbReference type="ChEBI" id="CHEBI:29105"/>
    </cofactor>
</comment>
<evidence type="ECO:0000256" key="2">
    <source>
        <dbReference type="ARBA" id="ARBA00022670"/>
    </source>
</evidence>
<evidence type="ECO:0000256" key="4">
    <source>
        <dbReference type="ARBA" id="ARBA00022801"/>
    </source>
</evidence>
<accession>A0A4R5M4J8</accession>
<name>A0A4R5M4J8_9BURK</name>
<comment type="caution">
    <text evidence="9">The sequence shown here is derived from an EMBL/GenBank/DDBJ whole genome shotgun (WGS) entry which is preliminary data.</text>
</comment>
<dbReference type="Proteomes" id="UP000295722">
    <property type="component" value="Unassembled WGS sequence"/>
</dbReference>
<sequence length="770" mass="84207">MKRKTRRATLRAREEQARRDPQSRLNQRTHKTRIQKRTTPTGNHHGAKPQAGFQAESRARWREVRAGAVRRFRRGVDGARCAGRRRPVDRQCEGRSVAALRIARRRAAGQLDARERLAVGRARHAQRLLPREDRRQGLLGRLDDRAREPGREGELRAFGGRRDRRGRSGFVDESLQMRPPILRRAAPRAAALACALALALGACANLSIPTDLTSLAPGAPQKAVVKTAGELPAAPPHTWPDAKQDLNDHRADGWGLVSMPEMEQYLNGLLMKVKVATGTTDWPVTVHVTSDTSLNASSTAAGNIYIPIGWLMSAESEDEIFAILSHEYGHIYLNHYAVYDVRNAGDTSTLLAGVTWSWVNRKVIDHGWNGLDKIALVQGVGTMVLMPAWQRSIEEQADLFGATVSLRCGYSYIHGFKAFLERIDSYDAAARKRDEQLQKAQDDAMREKIRADTLAKVQGASAHAVPAAQPAPAMQAAAPAPGASGASSAVAAAAPSGPAQALQGLNDALAKLNGMLTQGQVSLNTGAFDAQRMLDEAFAKGMASMRETHPEGAAREDDLSRAVAGLIAGKRVPATTAPWEAARNQRRTKEVLAHYAMLADIDEAQAEHRYADAWRLAQKAASGASANDAAPDFYLANALALSHARSNEGPVQIFARNLKSPERSWRMQVWLADAMMATNRAQARAFLEAQFAYFGQAPKTWPDMIAFYRDSGDVQLGKQMALTCGLKFTDYRSACSNASMTPAELAEIKAKTDAHAKMIVDNAAHRWFRQ</sequence>
<dbReference type="InterPro" id="IPR051156">
    <property type="entry name" value="Mito/Outer_Membr_Metalloprot"/>
</dbReference>